<dbReference type="Pfam" id="PF01431">
    <property type="entry name" value="Peptidase_M13"/>
    <property type="match status" value="1"/>
</dbReference>
<sequence>MSNANEGTTETDIETAHFLKRLPTYTDNIGNKGLDKKRIHFGTQTIVCLALAICASLLIVMTVLLILQLRGQSSQALQVCHTVKCVSLAASMMAKMDMTAKPCDDFYQYACGGAINDPLLPKYAPLWGSLHRMSHWTASVLKQLFEKPGHSYRGVDSTAIKKVKTNFQACMNQTTTDTQSSKLMLMLIKSAGSWSVTNDQVSGTFNKNTWNLEKVLAEVGRYSVSPLFSMHVAYDSKDVLKQKITFTQPEMLTLPYKLYQKATTRPLFVEYFTTVGKLLGGGNETATVAEEVFKFESSIAQALRIYKKHFIHRYRFHSKTLSQFSHDKDLFQIDISVYLEARFGYKIPSSEQVMVFVPNYFRKMNEMLKTTPQVTLANYIVWQFIKTFTRYMSPSYQAAHFKVRSAVFGINQPTPRWRNCVRWVKKALPFGVGALFIEKYFSGCNKKQILEILRYLRRSYSDNFKNVQWMDKVTRAHAVNKTAAMSQKIGYPEFIVSPAKLDRYIANRSYVEDNFLLNIVNDALYREKKNLEKLGKTRKRDEWYLSPADVNAYFDQSQNTIVFPAAIIQNQMYGNGFPMSVNFGGIGAIFGHEISHAFDNKGRLYDQFGNMTDWWTESSSKTFMEKAKCMVDQYSNYTVYGKNLNGELSLSENIADCGGLKASYNAYVTWLKDNEDPHPILPALNMTKQQLFFLSFAQNWCTFSTRRVALILLYTDNHAIAKFRVIGPLSNTPQFAEAFSCPVNSPMNPAHKCPIWFS</sequence>
<keyword evidence="5" id="KW-0378">Hydrolase</keyword>
<dbReference type="PANTHER" id="PTHR11733:SF167">
    <property type="entry name" value="FI17812P1-RELATED"/>
    <property type="match status" value="1"/>
</dbReference>
<keyword evidence="7" id="KW-0482">Metalloprotease</keyword>
<evidence type="ECO:0000313" key="11">
    <source>
        <dbReference type="EMBL" id="KAK2194152.1"/>
    </source>
</evidence>
<dbReference type="InterPro" id="IPR018497">
    <property type="entry name" value="Peptidase_M13_C"/>
</dbReference>
<gene>
    <name evidence="11" type="ORF">NP493_2g15010</name>
</gene>
<keyword evidence="8" id="KW-0472">Membrane</keyword>
<evidence type="ECO:0000313" key="12">
    <source>
        <dbReference type="Proteomes" id="UP001209878"/>
    </source>
</evidence>
<dbReference type="GO" id="GO:0004222">
    <property type="term" value="F:metalloendopeptidase activity"/>
    <property type="evidence" value="ECO:0007669"/>
    <property type="project" value="InterPro"/>
</dbReference>
<accession>A0AAD9PG27</accession>
<evidence type="ECO:0000256" key="1">
    <source>
        <dbReference type="ARBA" id="ARBA00001947"/>
    </source>
</evidence>
<dbReference type="InterPro" id="IPR000718">
    <property type="entry name" value="Peptidase_M13"/>
</dbReference>
<evidence type="ECO:0000256" key="5">
    <source>
        <dbReference type="ARBA" id="ARBA00022801"/>
    </source>
</evidence>
<reference evidence="11" key="1">
    <citation type="journal article" date="2023" name="Mol. Biol. Evol.">
        <title>Third-Generation Sequencing Reveals the Adaptive Role of the Epigenome in Three Deep-Sea Polychaetes.</title>
        <authorList>
            <person name="Perez M."/>
            <person name="Aroh O."/>
            <person name="Sun Y."/>
            <person name="Lan Y."/>
            <person name="Juniper S.K."/>
            <person name="Young C.R."/>
            <person name="Angers B."/>
            <person name="Qian P.Y."/>
        </authorList>
    </citation>
    <scope>NUCLEOTIDE SEQUENCE</scope>
    <source>
        <strain evidence="11">R07B-5</strain>
    </source>
</reference>
<dbReference type="Proteomes" id="UP001209878">
    <property type="component" value="Unassembled WGS sequence"/>
</dbReference>
<evidence type="ECO:0000256" key="2">
    <source>
        <dbReference type="ARBA" id="ARBA00007357"/>
    </source>
</evidence>
<dbReference type="Pfam" id="PF05649">
    <property type="entry name" value="Peptidase_M13_N"/>
    <property type="match status" value="1"/>
</dbReference>
<comment type="cofactor">
    <cofactor evidence="1">
        <name>Zn(2+)</name>
        <dbReference type="ChEBI" id="CHEBI:29105"/>
    </cofactor>
</comment>
<evidence type="ECO:0000259" key="10">
    <source>
        <dbReference type="Pfam" id="PF05649"/>
    </source>
</evidence>
<dbReference type="CDD" id="cd08662">
    <property type="entry name" value="M13"/>
    <property type="match status" value="1"/>
</dbReference>
<dbReference type="Gene3D" id="3.40.390.10">
    <property type="entry name" value="Collagenase (Catalytic Domain)"/>
    <property type="match status" value="1"/>
</dbReference>
<feature type="domain" description="Peptidase M13 N-terminal" evidence="10">
    <location>
        <begin position="102"/>
        <end position="492"/>
    </location>
</feature>
<dbReference type="GO" id="GO:0046872">
    <property type="term" value="F:metal ion binding"/>
    <property type="evidence" value="ECO:0007669"/>
    <property type="project" value="UniProtKB-KW"/>
</dbReference>
<keyword evidence="6" id="KW-0862">Zinc</keyword>
<keyword evidence="4" id="KW-0479">Metal-binding</keyword>
<dbReference type="GO" id="GO:0005886">
    <property type="term" value="C:plasma membrane"/>
    <property type="evidence" value="ECO:0007669"/>
    <property type="project" value="TreeGrafter"/>
</dbReference>
<keyword evidence="3" id="KW-0645">Protease</keyword>
<comment type="caution">
    <text evidence="11">The sequence shown here is derived from an EMBL/GenBank/DDBJ whole genome shotgun (WGS) entry which is preliminary data.</text>
</comment>
<dbReference type="InterPro" id="IPR042089">
    <property type="entry name" value="Peptidase_M13_dom_2"/>
</dbReference>
<dbReference type="PRINTS" id="PR00786">
    <property type="entry name" value="NEPRILYSIN"/>
</dbReference>
<feature type="transmembrane region" description="Helical" evidence="8">
    <location>
        <begin position="46"/>
        <end position="67"/>
    </location>
</feature>
<dbReference type="Gene3D" id="1.10.1380.10">
    <property type="entry name" value="Neutral endopeptidase , domain2"/>
    <property type="match status" value="1"/>
</dbReference>
<dbReference type="InterPro" id="IPR024079">
    <property type="entry name" value="MetalloPept_cat_dom_sf"/>
</dbReference>
<comment type="similarity">
    <text evidence="2">Belongs to the peptidase M13 family.</text>
</comment>
<proteinExistence type="inferred from homology"/>
<keyword evidence="12" id="KW-1185">Reference proteome</keyword>
<name>A0AAD9PG27_RIDPI</name>
<dbReference type="SUPFAM" id="SSF55486">
    <property type="entry name" value="Metalloproteases ('zincins'), catalytic domain"/>
    <property type="match status" value="1"/>
</dbReference>
<dbReference type="EMBL" id="JAODUO010000002">
    <property type="protein sequence ID" value="KAK2194152.1"/>
    <property type="molecule type" value="Genomic_DNA"/>
</dbReference>
<protein>
    <submittedName>
        <fullName evidence="11">Uncharacterized protein</fullName>
    </submittedName>
</protein>
<keyword evidence="8" id="KW-1133">Transmembrane helix</keyword>
<dbReference type="GO" id="GO:0016485">
    <property type="term" value="P:protein processing"/>
    <property type="evidence" value="ECO:0007669"/>
    <property type="project" value="TreeGrafter"/>
</dbReference>
<dbReference type="InterPro" id="IPR008753">
    <property type="entry name" value="Peptidase_M13_N"/>
</dbReference>
<evidence type="ECO:0000256" key="3">
    <source>
        <dbReference type="ARBA" id="ARBA00022670"/>
    </source>
</evidence>
<organism evidence="11 12">
    <name type="scientific">Ridgeia piscesae</name>
    <name type="common">Tubeworm</name>
    <dbReference type="NCBI Taxonomy" id="27915"/>
    <lineage>
        <taxon>Eukaryota</taxon>
        <taxon>Metazoa</taxon>
        <taxon>Spiralia</taxon>
        <taxon>Lophotrochozoa</taxon>
        <taxon>Annelida</taxon>
        <taxon>Polychaeta</taxon>
        <taxon>Sedentaria</taxon>
        <taxon>Canalipalpata</taxon>
        <taxon>Sabellida</taxon>
        <taxon>Siboglinidae</taxon>
        <taxon>Ridgeia</taxon>
    </lineage>
</organism>
<evidence type="ECO:0000256" key="7">
    <source>
        <dbReference type="ARBA" id="ARBA00023049"/>
    </source>
</evidence>
<dbReference type="AlphaFoldDB" id="A0AAD9PG27"/>
<feature type="domain" description="Peptidase M13 C-terminal" evidence="9">
    <location>
        <begin position="551"/>
        <end position="754"/>
    </location>
</feature>
<evidence type="ECO:0000256" key="8">
    <source>
        <dbReference type="SAM" id="Phobius"/>
    </source>
</evidence>
<keyword evidence="8" id="KW-0812">Transmembrane</keyword>
<dbReference type="PROSITE" id="PS51885">
    <property type="entry name" value="NEPRILYSIN"/>
    <property type="match status" value="1"/>
</dbReference>
<dbReference type="PANTHER" id="PTHR11733">
    <property type="entry name" value="ZINC METALLOPROTEASE FAMILY M13 NEPRILYSIN-RELATED"/>
    <property type="match status" value="1"/>
</dbReference>
<evidence type="ECO:0000256" key="4">
    <source>
        <dbReference type="ARBA" id="ARBA00022723"/>
    </source>
</evidence>
<evidence type="ECO:0000259" key="9">
    <source>
        <dbReference type="Pfam" id="PF01431"/>
    </source>
</evidence>
<evidence type="ECO:0000256" key="6">
    <source>
        <dbReference type="ARBA" id="ARBA00022833"/>
    </source>
</evidence>